<reference evidence="3" key="1">
    <citation type="journal article" date="2019" name="Int. J. Syst. Evol. Microbiol.">
        <title>The Global Catalogue of Microorganisms (GCM) 10K type strain sequencing project: providing services to taxonomists for standard genome sequencing and annotation.</title>
        <authorList>
            <consortium name="The Broad Institute Genomics Platform"/>
            <consortium name="The Broad Institute Genome Sequencing Center for Infectious Disease"/>
            <person name="Wu L."/>
            <person name="Ma J."/>
        </authorList>
    </citation>
    <scope>NUCLEOTIDE SEQUENCE [LARGE SCALE GENOMIC DNA]</scope>
    <source>
        <strain evidence="3">JCM 9377</strain>
    </source>
</reference>
<proteinExistence type="predicted"/>
<comment type="caution">
    <text evidence="2">The sequence shown here is derived from an EMBL/GenBank/DDBJ whole genome shotgun (WGS) entry which is preliminary data.</text>
</comment>
<name>A0ABP6QBX5_9ACTN</name>
<evidence type="ECO:0000313" key="3">
    <source>
        <dbReference type="Proteomes" id="UP001501237"/>
    </source>
</evidence>
<feature type="region of interest" description="Disordered" evidence="1">
    <location>
        <begin position="32"/>
        <end position="64"/>
    </location>
</feature>
<organism evidence="2 3">
    <name type="scientific">Actinocorallia longicatena</name>
    <dbReference type="NCBI Taxonomy" id="111803"/>
    <lineage>
        <taxon>Bacteria</taxon>
        <taxon>Bacillati</taxon>
        <taxon>Actinomycetota</taxon>
        <taxon>Actinomycetes</taxon>
        <taxon>Streptosporangiales</taxon>
        <taxon>Thermomonosporaceae</taxon>
        <taxon>Actinocorallia</taxon>
    </lineage>
</organism>
<dbReference type="Proteomes" id="UP001501237">
    <property type="component" value="Unassembled WGS sequence"/>
</dbReference>
<protein>
    <submittedName>
        <fullName evidence="2">Uncharacterized protein</fullName>
    </submittedName>
</protein>
<evidence type="ECO:0000313" key="2">
    <source>
        <dbReference type="EMBL" id="GAA3217478.1"/>
    </source>
</evidence>
<keyword evidence="3" id="KW-1185">Reference proteome</keyword>
<accession>A0ABP6QBX5</accession>
<evidence type="ECO:0000256" key="1">
    <source>
        <dbReference type="SAM" id="MobiDB-lite"/>
    </source>
</evidence>
<dbReference type="RefSeq" id="WP_344830429.1">
    <property type="nucleotide sequence ID" value="NZ_BAAAUV010000009.1"/>
</dbReference>
<sequence>MYRLPFIDRFAHELMWHRGAWEVWPPDLIDPAPGPGPDGIGAPLPVLPPDGGAGAVQAAMPPPE</sequence>
<gene>
    <name evidence="2" type="ORF">GCM10010468_40270</name>
</gene>
<dbReference type="EMBL" id="BAAAUV010000009">
    <property type="protein sequence ID" value="GAA3217478.1"/>
    <property type="molecule type" value="Genomic_DNA"/>
</dbReference>